<accession>A0A8H4XJH1</accession>
<protein>
    <recommendedName>
        <fullName evidence="1">PD-(D/E)XK nuclease-like domain-containing protein</fullName>
    </recommendedName>
</protein>
<organism evidence="2 3">
    <name type="scientific">Fusarium zealandicum</name>
    <dbReference type="NCBI Taxonomy" id="1053134"/>
    <lineage>
        <taxon>Eukaryota</taxon>
        <taxon>Fungi</taxon>
        <taxon>Dikarya</taxon>
        <taxon>Ascomycota</taxon>
        <taxon>Pezizomycotina</taxon>
        <taxon>Sordariomycetes</taxon>
        <taxon>Hypocreomycetidae</taxon>
        <taxon>Hypocreales</taxon>
        <taxon>Nectriaceae</taxon>
        <taxon>Fusarium</taxon>
        <taxon>Fusarium staphyleae species complex</taxon>
    </lineage>
</organism>
<proteinExistence type="predicted"/>
<comment type="caution">
    <text evidence="2">The sequence shown here is derived from an EMBL/GenBank/DDBJ whole genome shotgun (WGS) entry which is preliminary data.</text>
</comment>
<keyword evidence="3" id="KW-1185">Reference proteome</keyword>
<feature type="domain" description="PD-(D/E)XK nuclease-like" evidence="1">
    <location>
        <begin position="14"/>
        <end position="208"/>
    </location>
</feature>
<evidence type="ECO:0000313" key="3">
    <source>
        <dbReference type="Proteomes" id="UP000635477"/>
    </source>
</evidence>
<reference evidence="2" key="1">
    <citation type="journal article" date="2020" name="BMC Genomics">
        <title>Correction to: Identification and distribution of gene clusters required for synthesis of sphingolipid metabolism inhibitors in diverse species of the filamentous fungus Fusarium.</title>
        <authorList>
            <person name="Kim H.S."/>
            <person name="Lohmar J.M."/>
            <person name="Busman M."/>
            <person name="Brown D.W."/>
            <person name="Naumann T.A."/>
            <person name="Divon H.H."/>
            <person name="Lysoe E."/>
            <person name="Uhlig S."/>
            <person name="Proctor R.H."/>
        </authorList>
    </citation>
    <scope>NUCLEOTIDE SEQUENCE</scope>
    <source>
        <strain evidence="2">NRRL 22465</strain>
    </source>
</reference>
<reference evidence="2" key="2">
    <citation type="submission" date="2020-05" db="EMBL/GenBank/DDBJ databases">
        <authorList>
            <person name="Kim H.-S."/>
            <person name="Proctor R.H."/>
            <person name="Brown D.W."/>
        </authorList>
    </citation>
    <scope>NUCLEOTIDE SEQUENCE</scope>
    <source>
        <strain evidence="2">NRRL 22465</strain>
    </source>
</reference>
<evidence type="ECO:0000259" key="1">
    <source>
        <dbReference type="Pfam" id="PF20516"/>
    </source>
</evidence>
<gene>
    <name evidence="2" type="ORF">FZEAL_6576</name>
</gene>
<dbReference type="InterPro" id="IPR046797">
    <property type="entry name" value="PDDEXK_12"/>
</dbReference>
<name>A0A8H4XJH1_9HYPO</name>
<dbReference type="OrthoDB" id="5244165at2759"/>
<sequence length="222" mass="25051">MPHVFFTVLNLPDLVWNSRIHERLFDVALKAFPHLSHWDVTRAAINKQYLGKHRSGGDFQAKIVDFCITLSGPTVFDTRERLAWASGNQSINHSSTPPLRYQPIAVSIETKIQASSTEEGKAQLAVWAPSHLKRLRLLSVTSTKHITIGITLPLVQVDSGVWTLFFLRDVEAVQLIETVTIGDTKTVLGCYHVVAFIRELGHWAMTVYKPWLYDNCLEVTSD</sequence>
<dbReference type="Proteomes" id="UP000635477">
    <property type="component" value="Unassembled WGS sequence"/>
</dbReference>
<evidence type="ECO:0000313" key="2">
    <source>
        <dbReference type="EMBL" id="KAF4976808.1"/>
    </source>
</evidence>
<dbReference type="AlphaFoldDB" id="A0A8H4XJH1"/>
<dbReference type="Pfam" id="PF20516">
    <property type="entry name" value="PDDEXK_12"/>
    <property type="match status" value="1"/>
</dbReference>
<dbReference type="EMBL" id="JABEYC010000486">
    <property type="protein sequence ID" value="KAF4976808.1"/>
    <property type="molecule type" value="Genomic_DNA"/>
</dbReference>